<protein>
    <recommendedName>
        <fullName evidence="4">Yip1 domain-containing protein</fullName>
    </recommendedName>
</protein>
<keyword evidence="1" id="KW-0472">Membrane</keyword>
<name>A0ABW5V8D3_9BACI</name>
<keyword evidence="1" id="KW-0812">Transmembrane</keyword>
<evidence type="ECO:0000256" key="1">
    <source>
        <dbReference type="SAM" id="Phobius"/>
    </source>
</evidence>
<keyword evidence="1" id="KW-1133">Transmembrane helix</keyword>
<dbReference type="EMBL" id="JBHUNA010000031">
    <property type="protein sequence ID" value="MFD2761939.1"/>
    <property type="molecule type" value="Genomic_DNA"/>
</dbReference>
<feature type="transmembrane region" description="Helical" evidence="1">
    <location>
        <begin position="192"/>
        <end position="214"/>
    </location>
</feature>
<organism evidence="2 3">
    <name type="scientific">Lentibacillus juripiscarius</name>
    <dbReference type="NCBI Taxonomy" id="257446"/>
    <lineage>
        <taxon>Bacteria</taxon>
        <taxon>Bacillati</taxon>
        <taxon>Bacillota</taxon>
        <taxon>Bacilli</taxon>
        <taxon>Bacillales</taxon>
        <taxon>Bacillaceae</taxon>
        <taxon>Lentibacillus</taxon>
    </lineage>
</organism>
<feature type="transmembrane region" description="Helical" evidence="1">
    <location>
        <begin position="132"/>
        <end position="154"/>
    </location>
</feature>
<accession>A0ABW5V8D3</accession>
<dbReference type="RefSeq" id="WP_382394946.1">
    <property type="nucleotide sequence ID" value="NZ_JBHUNA010000031.1"/>
</dbReference>
<reference evidence="3" key="1">
    <citation type="journal article" date="2019" name="Int. J. Syst. Evol. Microbiol.">
        <title>The Global Catalogue of Microorganisms (GCM) 10K type strain sequencing project: providing services to taxonomists for standard genome sequencing and annotation.</title>
        <authorList>
            <consortium name="The Broad Institute Genomics Platform"/>
            <consortium name="The Broad Institute Genome Sequencing Center for Infectious Disease"/>
            <person name="Wu L."/>
            <person name="Ma J."/>
        </authorList>
    </citation>
    <scope>NUCLEOTIDE SEQUENCE [LARGE SCALE GENOMIC DNA]</scope>
    <source>
        <strain evidence="3">TISTR 1535</strain>
    </source>
</reference>
<dbReference type="Proteomes" id="UP001597502">
    <property type="component" value="Unassembled WGS sequence"/>
</dbReference>
<evidence type="ECO:0000313" key="2">
    <source>
        <dbReference type="EMBL" id="MFD2761939.1"/>
    </source>
</evidence>
<keyword evidence="3" id="KW-1185">Reference proteome</keyword>
<evidence type="ECO:0000313" key="3">
    <source>
        <dbReference type="Proteomes" id="UP001597502"/>
    </source>
</evidence>
<sequence length="224" mass="25369">MTYKVNIIRFFFPVADSLLRVKKAEVIKGLWRTSSLLILFSVGVYLGMAVLGIGTGPISDDAAALGFLGYEAGKLWFIIGRIGFAILFGLLILFVPSLIFYFITKIHYRKLLVMQQVVLTVMLIERLIWIPLAVYAGLDWFVSPFSFGIIAMYISDIPWVIYLFGAVSVFQLWIIWFQAAFLSYLSTVKKGWIWVSVVFIHLLYWAGTAALASMDQHLLSGWFG</sequence>
<feature type="transmembrane region" description="Helical" evidence="1">
    <location>
        <begin position="36"/>
        <end position="55"/>
    </location>
</feature>
<feature type="transmembrane region" description="Helical" evidence="1">
    <location>
        <begin position="75"/>
        <end position="103"/>
    </location>
</feature>
<feature type="transmembrane region" description="Helical" evidence="1">
    <location>
        <begin position="160"/>
        <end position="185"/>
    </location>
</feature>
<evidence type="ECO:0008006" key="4">
    <source>
        <dbReference type="Google" id="ProtNLM"/>
    </source>
</evidence>
<comment type="caution">
    <text evidence="2">The sequence shown here is derived from an EMBL/GenBank/DDBJ whole genome shotgun (WGS) entry which is preliminary data.</text>
</comment>
<proteinExistence type="predicted"/>
<gene>
    <name evidence="2" type="ORF">ACFSUO_13355</name>
</gene>